<reference evidence="1" key="1">
    <citation type="submission" date="2023-04" db="EMBL/GenBank/DDBJ databases">
        <title>Candida boidinii NBRC 1967.</title>
        <authorList>
            <person name="Ichikawa N."/>
            <person name="Sato H."/>
            <person name="Tonouchi N."/>
        </authorList>
    </citation>
    <scope>NUCLEOTIDE SEQUENCE</scope>
    <source>
        <strain evidence="1">NBRC 1967</strain>
    </source>
</reference>
<comment type="caution">
    <text evidence="1">The sequence shown here is derived from an EMBL/GenBank/DDBJ whole genome shotgun (WGS) entry which is preliminary data.</text>
</comment>
<dbReference type="Proteomes" id="UP001165101">
    <property type="component" value="Unassembled WGS sequence"/>
</dbReference>
<organism evidence="1 2">
    <name type="scientific">Candida boidinii</name>
    <name type="common">Yeast</name>
    <dbReference type="NCBI Taxonomy" id="5477"/>
    <lineage>
        <taxon>Eukaryota</taxon>
        <taxon>Fungi</taxon>
        <taxon>Dikarya</taxon>
        <taxon>Ascomycota</taxon>
        <taxon>Saccharomycotina</taxon>
        <taxon>Pichiomycetes</taxon>
        <taxon>Pichiales</taxon>
        <taxon>Pichiaceae</taxon>
        <taxon>Ogataea</taxon>
        <taxon>Ogataea/Candida clade</taxon>
    </lineage>
</organism>
<proteinExistence type="predicted"/>
<gene>
    <name evidence="1" type="ORF">Cboi01_000384600</name>
</gene>
<accession>A0ACB5TV81</accession>
<dbReference type="EMBL" id="BSXV01002259">
    <property type="protein sequence ID" value="GME95308.1"/>
    <property type="molecule type" value="Genomic_DNA"/>
</dbReference>
<evidence type="ECO:0000313" key="1">
    <source>
        <dbReference type="EMBL" id="GME95308.1"/>
    </source>
</evidence>
<name>A0ACB5TV81_CANBO</name>
<evidence type="ECO:0000313" key="2">
    <source>
        <dbReference type="Proteomes" id="UP001165101"/>
    </source>
</evidence>
<sequence length="105" mass="11352">MFIDVNMFAILPSEELKTVEKDGYCFPHVSEAAVEGAAVTLQEIKVAIKHRTSNIEHRAERLREGLALGACVNAVTTESKSPVPALHGMAYPLALAATPHQDQKA</sequence>
<keyword evidence="2" id="KW-1185">Reference proteome</keyword>
<protein>
    <submittedName>
        <fullName evidence="1">Unnamed protein product</fullName>
    </submittedName>
</protein>